<evidence type="ECO:0000313" key="3">
    <source>
        <dbReference type="Proteomes" id="UP000325315"/>
    </source>
</evidence>
<evidence type="ECO:0000313" key="2">
    <source>
        <dbReference type="EMBL" id="KAA3488002.1"/>
    </source>
</evidence>
<dbReference type="InterPro" id="IPR041577">
    <property type="entry name" value="RT_RNaseH_2"/>
</dbReference>
<name>A0A5B6X4E4_9ROSI</name>
<keyword evidence="3" id="KW-1185">Reference proteome</keyword>
<sequence>MLNAKLSKCEFWLREVMFLGHVASTEGIRVDLKKIKAILEWKRPRNGIIGDLWRVLVNHSSFNGIADDQQASFEKLLSVLSQAPILIQLDSRKRYAVFSDASHICLGCVLIWKGKVMAYASRQLNQHKGNYPTHDLELVAVVFALKIWRHYLYDEKCKELSLRQRRWIELLTDYDCTIEYHPNKANVVADALSWRLMAELRVILAQLSLFEDDRLLEELQVKPTWIDDIIVK</sequence>
<dbReference type="Proteomes" id="UP000325315">
    <property type="component" value="Unassembled WGS sequence"/>
</dbReference>
<dbReference type="PANTHER" id="PTHR34072:SF59">
    <property type="entry name" value="CCHC-TYPE INTEGRASE"/>
    <property type="match status" value="1"/>
</dbReference>
<dbReference type="CDD" id="cd09274">
    <property type="entry name" value="RNase_HI_RT_Ty3"/>
    <property type="match status" value="1"/>
</dbReference>
<dbReference type="OrthoDB" id="3227343at2759"/>
<protein>
    <submittedName>
        <fullName evidence="2">DNA/RNA polymerases superfamily protein</fullName>
    </submittedName>
</protein>
<feature type="domain" description="Reverse transcriptase/retrotransposon-derived protein RNase H-like" evidence="1">
    <location>
        <begin position="67"/>
        <end position="156"/>
    </location>
</feature>
<dbReference type="SUPFAM" id="SSF56672">
    <property type="entry name" value="DNA/RNA polymerases"/>
    <property type="match status" value="1"/>
</dbReference>
<dbReference type="InterPro" id="IPR043502">
    <property type="entry name" value="DNA/RNA_pol_sf"/>
</dbReference>
<dbReference type="PANTHER" id="PTHR34072">
    <property type="entry name" value="ENZYMATIC POLYPROTEIN-RELATED"/>
    <property type="match status" value="1"/>
</dbReference>
<evidence type="ECO:0000259" key="1">
    <source>
        <dbReference type="Pfam" id="PF17919"/>
    </source>
</evidence>
<accession>A0A5B6X4E4</accession>
<reference evidence="3" key="1">
    <citation type="journal article" date="2019" name="Plant Biotechnol. J.">
        <title>Genome sequencing of the Australian wild diploid species Gossypium australe highlights disease resistance and delayed gland morphogenesis.</title>
        <authorList>
            <person name="Cai Y."/>
            <person name="Cai X."/>
            <person name="Wang Q."/>
            <person name="Wang P."/>
            <person name="Zhang Y."/>
            <person name="Cai C."/>
            <person name="Xu Y."/>
            <person name="Wang K."/>
            <person name="Zhou Z."/>
            <person name="Wang C."/>
            <person name="Geng S."/>
            <person name="Li B."/>
            <person name="Dong Q."/>
            <person name="Hou Y."/>
            <person name="Wang H."/>
            <person name="Ai P."/>
            <person name="Liu Z."/>
            <person name="Yi F."/>
            <person name="Sun M."/>
            <person name="An G."/>
            <person name="Cheng J."/>
            <person name="Zhang Y."/>
            <person name="Shi Q."/>
            <person name="Xie Y."/>
            <person name="Shi X."/>
            <person name="Chang Y."/>
            <person name="Huang F."/>
            <person name="Chen Y."/>
            <person name="Hong S."/>
            <person name="Mi L."/>
            <person name="Sun Q."/>
            <person name="Zhang L."/>
            <person name="Zhou B."/>
            <person name="Peng R."/>
            <person name="Zhang X."/>
            <person name="Liu F."/>
        </authorList>
    </citation>
    <scope>NUCLEOTIDE SEQUENCE [LARGE SCALE GENOMIC DNA]</scope>
    <source>
        <strain evidence="3">cv. PA1801</strain>
    </source>
</reference>
<dbReference type="EMBL" id="SMMG02000001">
    <property type="protein sequence ID" value="KAA3488002.1"/>
    <property type="molecule type" value="Genomic_DNA"/>
</dbReference>
<dbReference type="Pfam" id="PF17919">
    <property type="entry name" value="RT_RNaseH_2"/>
    <property type="match status" value="1"/>
</dbReference>
<gene>
    <name evidence="2" type="ORF">EPI10_031790</name>
</gene>
<organism evidence="2 3">
    <name type="scientific">Gossypium australe</name>
    <dbReference type="NCBI Taxonomy" id="47621"/>
    <lineage>
        <taxon>Eukaryota</taxon>
        <taxon>Viridiplantae</taxon>
        <taxon>Streptophyta</taxon>
        <taxon>Embryophyta</taxon>
        <taxon>Tracheophyta</taxon>
        <taxon>Spermatophyta</taxon>
        <taxon>Magnoliopsida</taxon>
        <taxon>eudicotyledons</taxon>
        <taxon>Gunneridae</taxon>
        <taxon>Pentapetalae</taxon>
        <taxon>rosids</taxon>
        <taxon>malvids</taxon>
        <taxon>Malvales</taxon>
        <taxon>Malvaceae</taxon>
        <taxon>Malvoideae</taxon>
        <taxon>Gossypium</taxon>
    </lineage>
</organism>
<comment type="caution">
    <text evidence="2">The sequence shown here is derived from an EMBL/GenBank/DDBJ whole genome shotgun (WGS) entry which is preliminary data.</text>
</comment>
<dbReference type="AlphaFoldDB" id="A0A5B6X4E4"/>
<proteinExistence type="predicted"/>